<keyword evidence="10" id="KW-0968">Cytoplasmic vesicle</keyword>
<proteinExistence type="inferred from homology"/>
<dbReference type="OrthoDB" id="5980560at2759"/>
<feature type="transmembrane region" description="Helical" evidence="12">
    <location>
        <begin position="87"/>
        <end position="109"/>
    </location>
</feature>
<dbReference type="InterPro" id="IPR026765">
    <property type="entry name" value="Tmem163"/>
</dbReference>
<evidence type="ECO:0000256" key="5">
    <source>
        <dbReference type="ARBA" id="ARBA00022753"/>
    </source>
</evidence>
<feature type="transmembrane region" description="Helical" evidence="12">
    <location>
        <begin position="12"/>
        <end position="38"/>
    </location>
</feature>
<evidence type="ECO:0000256" key="9">
    <source>
        <dbReference type="ARBA" id="ARBA00023136"/>
    </source>
</evidence>
<dbReference type="EMBL" id="KV784359">
    <property type="protein sequence ID" value="OEU15688.1"/>
    <property type="molecule type" value="Genomic_DNA"/>
</dbReference>
<protein>
    <submittedName>
        <fullName evidence="13">Uncharacterized protein</fullName>
    </submittedName>
</protein>
<feature type="compositionally biased region" description="Low complexity" evidence="11">
    <location>
        <begin position="232"/>
        <end position="244"/>
    </location>
</feature>
<feature type="compositionally biased region" description="Polar residues" evidence="11">
    <location>
        <begin position="278"/>
        <end position="287"/>
    </location>
</feature>
<feature type="transmembrane region" description="Helical" evidence="12">
    <location>
        <begin position="44"/>
        <end position="66"/>
    </location>
</feature>
<evidence type="ECO:0000256" key="12">
    <source>
        <dbReference type="SAM" id="Phobius"/>
    </source>
</evidence>
<dbReference type="PANTHER" id="PTHR31937">
    <property type="entry name" value="TRANSMEMBRANE PROTEIN 163"/>
    <property type="match status" value="1"/>
</dbReference>
<keyword evidence="9 12" id="KW-0472">Membrane</keyword>
<feature type="region of interest" description="Disordered" evidence="11">
    <location>
        <begin position="232"/>
        <end position="287"/>
    </location>
</feature>
<evidence type="ECO:0000256" key="10">
    <source>
        <dbReference type="ARBA" id="ARBA00023329"/>
    </source>
</evidence>
<evidence type="ECO:0000256" key="1">
    <source>
        <dbReference type="ARBA" id="ARBA00004146"/>
    </source>
</evidence>
<feature type="transmembrane region" description="Helical" evidence="12">
    <location>
        <begin position="188"/>
        <end position="209"/>
    </location>
</feature>
<evidence type="ECO:0000313" key="14">
    <source>
        <dbReference type="Proteomes" id="UP000095751"/>
    </source>
</evidence>
<gene>
    <name evidence="13" type="ORF">FRACYDRAFT_187730</name>
</gene>
<keyword evidence="14" id="KW-1185">Reference proteome</keyword>
<evidence type="ECO:0000256" key="8">
    <source>
        <dbReference type="ARBA" id="ARBA00023018"/>
    </source>
</evidence>
<keyword evidence="8" id="KW-0770">Synapse</keyword>
<dbReference type="InParanoid" id="A0A1E7FBX2"/>
<dbReference type="InterPro" id="IPR027469">
    <property type="entry name" value="Cation_efflux_TMD_sf"/>
</dbReference>
<evidence type="ECO:0000256" key="7">
    <source>
        <dbReference type="ARBA" id="ARBA00022989"/>
    </source>
</evidence>
<dbReference type="PANTHER" id="PTHR31937:SF2">
    <property type="entry name" value="TRANSMEMBRANE PROTEIN 163"/>
    <property type="match status" value="1"/>
</dbReference>
<evidence type="ECO:0000256" key="2">
    <source>
        <dbReference type="ARBA" id="ARBA00004644"/>
    </source>
</evidence>
<evidence type="ECO:0000256" key="4">
    <source>
        <dbReference type="ARBA" id="ARBA00022692"/>
    </source>
</evidence>
<evidence type="ECO:0000256" key="6">
    <source>
        <dbReference type="ARBA" id="ARBA00022833"/>
    </source>
</evidence>
<name>A0A1E7FBX2_9STRA</name>
<organism evidence="13 14">
    <name type="scientific">Fragilariopsis cylindrus CCMP1102</name>
    <dbReference type="NCBI Taxonomy" id="635003"/>
    <lineage>
        <taxon>Eukaryota</taxon>
        <taxon>Sar</taxon>
        <taxon>Stramenopiles</taxon>
        <taxon>Ochrophyta</taxon>
        <taxon>Bacillariophyta</taxon>
        <taxon>Bacillariophyceae</taxon>
        <taxon>Bacillariophycidae</taxon>
        <taxon>Bacillariales</taxon>
        <taxon>Bacillariaceae</taxon>
        <taxon>Fragilariopsis</taxon>
    </lineage>
</organism>
<accession>A0A1E7FBX2</accession>
<sequence length="287" mass="31493">MSSIWKEPTSKSAFILSWFSVILTLIFATIGIVYYILVGSVLCLVFGLENCVDLFSSIVVLWRFYAPGHITKEREKILKRRELRASMAISLVLILLGFGVIATSSYDIAMGPVTNQIEMNVVIYIAGFSVFIFGTLTIFKFHYASALSSESLYKDGICSLIGTILASALFVNTIIIKSKPDIWWLDPFVAMVCGFAALFIGIHSLYIGWKQQRVPICSLSWWMMSRGGNSATNTSNNNNNNSKNNNDDGSDNNNEPGMSPKASDLEMTESNSGGGLESATNLSGEIV</sequence>
<feature type="transmembrane region" description="Helical" evidence="12">
    <location>
        <begin position="121"/>
        <end position="144"/>
    </location>
</feature>
<dbReference type="Proteomes" id="UP000095751">
    <property type="component" value="Unassembled WGS sequence"/>
</dbReference>
<dbReference type="SUPFAM" id="SSF161111">
    <property type="entry name" value="Cation efflux protein transmembrane domain-like"/>
    <property type="match status" value="1"/>
</dbReference>
<keyword evidence="5" id="KW-0967">Endosome</keyword>
<keyword evidence="4 12" id="KW-0812">Transmembrane</keyword>
<reference evidence="13 14" key="1">
    <citation type="submission" date="2016-09" db="EMBL/GenBank/DDBJ databases">
        <title>Extensive genetic diversity and differential bi-allelic expression allows diatom success in the polar Southern Ocean.</title>
        <authorList>
            <consortium name="DOE Joint Genome Institute"/>
            <person name="Mock T."/>
            <person name="Otillar R.P."/>
            <person name="Strauss J."/>
            <person name="Dupont C."/>
            <person name="Frickenhaus S."/>
            <person name="Maumus F."/>
            <person name="Mcmullan M."/>
            <person name="Sanges R."/>
            <person name="Schmutz J."/>
            <person name="Toseland A."/>
            <person name="Valas R."/>
            <person name="Veluchamy A."/>
            <person name="Ward B.J."/>
            <person name="Allen A."/>
            <person name="Barry K."/>
            <person name="Falciatore A."/>
            <person name="Ferrante M."/>
            <person name="Fortunato A.E."/>
            <person name="Gloeckner G."/>
            <person name="Gruber A."/>
            <person name="Hipkin R."/>
            <person name="Janech M."/>
            <person name="Kroth P."/>
            <person name="Leese F."/>
            <person name="Lindquist E."/>
            <person name="Lyon B.R."/>
            <person name="Martin J."/>
            <person name="Mayer C."/>
            <person name="Parker M."/>
            <person name="Quesneville H."/>
            <person name="Raymond J."/>
            <person name="Uhlig C."/>
            <person name="Valentin K.U."/>
            <person name="Worden A.Z."/>
            <person name="Armbrust E.V."/>
            <person name="Bowler C."/>
            <person name="Green B."/>
            <person name="Moulton V."/>
            <person name="Van Oosterhout C."/>
            <person name="Grigoriev I."/>
        </authorList>
    </citation>
    <scope>NUCLEOTIDE SEQUENCE [LARGE SCALE GENOMIC DNA]</scope>
    <source>
        <strain evidence="13 14">CCMP1102</strain>
    </source>
</reference>
<evidence type="ECO:0000313" key="13">
    <source>
        <dbReference type="EMBL" id="OEU15688.1"/>
    </source>
</evidence>
<evidence type="ECO:0000256" key="11">
    <source>
        <dbReference type="SAM" id="MobiDB-lite"/>
    </source>
</evidence>
<comment type="similarity">
    <text evidence="3">Belongs to the TMEM163 family.</text>
</comment>
<dbReference type="Gene3D" id="1.20.1510.10">
    <property type="entry name" value="Cation efflux protein transmembrane domain"/>
    <property type="match status" value="1"/>
</dbReference>
<feature type="transmembrane region" description="Helical" evidence="12">
    <location>
        <begin position="156"/>
        <end position="176"/>
    </location>
</feature>
<keyword evidence="7 12" id="KW-1133">Transmembrane helix</keyword>
<comment type="subcellular location">
    <subcellularLocation>
        <location evidence="2">Cytoplasmic vesicle</location>
        <location evidence="2">Secretory vesicle</location>
        <location evidence="2">Synaptic vesicle membrane</location>
        <topology evidence="2">Multi-pass membrane protein</topology>
    </subcellularLocation>
    <subcellularLocation>
        <location evidence="1">Early endosome membrane</location>
    </subcellularLocation>
</comment>
<dbReference type="GO" id="GO:0031901">
    <property type="term" value="C:early endosome membrane"/>
    <property type="evidence" value="ECO:0007669"/>
    <property type="project" value="UniProtKB-SubCell"/>
</dbReference>
<dbReference type="KEGG" id="fcy:FRACYDRAFT_187730"/>
<dbReference type="AlphaFoldDB" id="A0A1E7FBX2"/>
<evidence type="ECO:0000256" key="3">
    <source>
        <dbReference type="ARBA" id="ARBA00008731"/>
    </source>
</evidence>
<keyword evidence="6" id="KW-0862">Zinc</keyword>